<evidence type="ECO:0000256" key="1">
    <source>
        <dbReference type="ARBA" id="ARBA00004173"/>
    </source>
</evidence>
<dbReference type="GO" id="GO:0005840">
    <property type="term" value="C:ribosome"/>
    <property type="evidence" value="ECO:0007669"/>
    <property type="project" value="InterPro"/>
</dbReference>
<accession>A0AAN9VFW1</accession>
<keyword evidence="4" id="KW-0496">Mitochondrion</keyword>
<evidence type="ECO:0000256" key="7">
    <source>
        <dbReference type="SAM" id="MobiDB-lite"/>
    </source>
</evidence>
<dbReference type="InterPro" id="IPR019520">
    <property type="entry name" value="Ribosomal_mS23_met"/>
</dbReference>
<dbReference type="PANTHER" id="PTHR15925">
    <property type="entry name" value="MITOCHONDRIAL RIBOSOMAL PROTEIN S23"/>
    <property type="match status" value="1"/>
</dbReference>
<evidence type="ECO:0000259" key="8">
    <source>
        <dbReference type="Pfam" id="PF10484"/>
    </source>
</evidence>
<keyword evidence="10" id="KW-1185">Reference proteome</keyword>
<proteinExistence type="inferred from homology"/>
<comment type="subcellular location">
    <subcellularLocation>
        <location evidence="1">Mitochondrion</location>
    </subcellularLocation>
</comment>
<feature type="region of interest" description="Disordered" evidence="7">
    <location>
        <begin position="126"/>
        <end position="147"/>
    </location>
</feature>
<sequence length="166" mass="18996">MANSRLERLGTIYSRVSGLLRAQAMKEEDKPLWFEIYKAFPPEREPKIDHPIPEGSIKPILYAEDIIRAKFHKGNKFIRMVNLSDSVRPSPTQQVISIFSRLKSERAGESEDQLYEEALDILNSQNVKMTETEPREQSQSSSLVDSFTAAKKKDSNINIKNILKES</sequence>
<dbReference type="CDD" id="cd23701">
    <property type="entry name" value="At1g26750"/>
    <property type="match status" value="1"/>
</dbReference>
<dbReference type="GO" id="GO:0006412">
    <property type="term" value="P:translation"/>
    <property type="evidence" value="ECO:0007669"/>
    <property type="project" value="InterPro"/>
</dbReference>
<reference evidence="9 10" key="1">
    <citation type="submission" date="2024-03" db="EMBL/GenBank/DDBJ databases">
        <title>The genome assembly and annotation of the cricket Gryllus longicercus Weissman &amp; Gray.</title>
        <authorList>
            <person name="Szrajer S."/>
            <person name="Gray D."/>
            <person name="Ylla G."/>
        </authorList>
    </citation>
    <scope>NUCLEOTIDE SEQUENCE [LARGE SCALE GENOMIC DNA]</scope>
    <source>
        <strain evidence="9">DAG 2021-001</strain>
        <tissue evidence="9">Whole body minus gut</tissue>
    </source>
</reference>
<dbReference type="EMBL" id="JAZDUA010000285">
    <property type="protein sequence ID" value="KAK7862251.1"/>
    <property type="molecule type" value="Genomic_DNA"/>
</dbReference>
<evidence type="ECO:0000313" key="10">
    <source>
        <dbReference type="Proteomes" id="UP001378592"/>
    </source>
</evidence>
<comment type="caution">
    <text evidence="9">The sequence shown here is derived from an EMBL/GenBank/DDBJ whole genome shotgun (WGS) entry which is preliminary data.</text>
</comment>
<evidence type="ECO:0000256" key="4">
    <source>
        <dbReference type="ARBA" id="ARBA00023128"/>
    </source>
</evidence>
<dbReference type="InterPro" id="IPR059242">
    <property type="entry name" value="mS23_dom"/>
</dbReference>
<dbReference type="GO" id="GO:0005739">
    <property type="term" value="C:mitochondrion"/>
    <property type="evidence" value="ECO:0007669"/>
    <property type="project" value="InterPro"/>
</dbReference>
<dbReference type="PANTHER" id="PTHR15925:SF2">
    <property type="entry name" value="SMALL RIBOSOMAL SUBUNIT PROTEIN MS23"/>
    <property type="match status" value="1"/>
</dbReference>
<evidence type="ECO:0000256" key="6">
    <source>
        <dbReference type="ARBA" id="ARBA00035137"/>
    </source>
</evidence>
<protein>
    <recommendedName>
        <fullName evidence="6">Small ribosomal subunit protein mS23</fullName>
    </recommendedName>
</protein>
<gene>
    <name evidence="9" type="ORF">R5R35_008129</name>
</gene>
<keyword evidence="5" id="KW-0687">Ribonucleoprotein</keyword>
<dbReference type="AlphaFoldDB" id="A0AAN9VFW1"/>
<organism evidence="9 10">
    <name type="scientific">Gryllus longicercus</name>
    <dbReference type="NCBI Taxonomy" id="2509291"/>
    <lineage>
        <taxon>Eukaryota</taxon>
        <taxon>Metazoa</taxon>
        <taxon>Ecdysozoa</taxon>
        <taxon>Arthropoda</taxon>
        <taxon>Hexapoda</taxon>
        <taxon>Insecta</taxon>
        <taxon>Pterygota</taxon>
        <taxon>Neoptera</taxon>
        <taxon>Polyneoptera</taxon>
        <taxon>Orthoptera</taxon>
        <taxon>Ensifera</taxon>
        <taxon>Gryllidea</taxon>
        <taxon>Grylloidea</taxon>
        <taxon>Gryllidae</taxon>
        <taxon>Gryllinae</taxon>
        <taxon>Gryllus</taxon>
    </lineage>
</organism>
<dbReference type="Proteomes" id="UP001378592">
    <property type="component" value="Unassembled WGS sequence"/>
</dbReference>
<evidence type="ECO:0000313" key="9">
    <source>
        <dbReference type="EMBL" id="KAK7862251.1"/>
    </source>
</evidence>
<dbReference type="Pfam" id="PF10484">
    <property type="entry name" value="MRP-S23"/>
    <property type="match status" value="1"/>
</dbReference>
<dbReference type="InterPro" id="IPR023611">
    <property type="entry name" value="mS23_dom_met"/>
</dbReference>
<dbReference type="GO" id="GO:0003735">
    <property type="term" value="F:structural constituent of ribosome"/>
    <property type="evidence" value="ECO:0007669"/>
    <property type="project" value="InterPro"/>
</dbReference>
<keyword evidence="3" id="KW-0689">Ribosomal protein</keyword>
<evidence type="ECO:0000256" key="2">
    <source>
        <dbReference type="ARBA" id="ARBA00009864"/>
    </source>
</evidence>
<name>A0AAN9VFW1_9ORTH</name>
<evidence type="ECO:0000256" key="3">
    <source>
        <dbReference type="ARBA" id="ARBA00022980"/>
    </source>
</evidence>
<feature type="domain" description="Small ribosomal subunit protein mS23 conserved" evidence="8">
    <location>
        <begin position="2"/>
        <end position="125"/>
    </location>
</feature>
<comment type="similarity">
    <text evidence="2">Belongs to the mitochondrion-specific ribosomal protein mS23 family.</text>
</comment>
<evidence type="ECO:0000256" key="5">
    <source>
        <dbReference type="ARBA" id="ARBA00023274"/>
    </source>
</evidence>